<dbReference type="EMBL" id="CAJNNW010001006">
    <property type="protein sequence ID" value="CAE8633716.1"/>
    <property type="molecule type" value="Genomic_DNA"/>
</dbReference>
<gene>
    <name evidence="1" type="ORF">PGLA2088_LOCUS1328</name>
</gene>
<proteinExistence type="predicted"/>
<sequence>MFLWPTIMSAHHRSSVIRSHSGCLEVTEVANDLTGHSGHTCSHVAIPTLSDWRRSSSILAAPFDLQGHRHKPQGVYHLNRSAASWHGSLWEQVWVLFFAQAQRSAVRRNEKALSEA</sequence>
<accession>A0A813H7S2</accession>
<comment type="caution">
    <text evidence="1">The sequence shown here is derived from an EMBL/GenBank/DDBJ whole genome shotgun (WGS) entry which is preliminary data.</text>
</comment>
<protein>
    <submittedName>
        <fullName evidence="1">Uncharacterized protein</fullName>
    </submittedName>
</protein>
<evidence type="ECO:0000313" key="1">
    <source>
        <dbReference type="EMBL" id="CAE8633716.1"/>
    </source>
</evidence>
<reference evidence="1" key="1">
    <citation type="submission" date="2021-02" db="EMBL/GenBank/DDBJ databases">
        <authorList>
            <person name="Dougan E. K."/>
            <person name="Rhodes N."/>
            <person name="Thang M."/>
            <person name="Chan C."/>
        </authorList>
    </citation>
    <scope>NUCLEOTIDE SEQUENCE</scope>
</reference>
<feature type="non-terminal residue" evidence="1">
    <location>
        <position position="116"/>
    </location>
</feature>
<organism evidence="1 2">
    <name type="scientific">Polarella glacialis</name>
    <name type="common">Dinoflagellate</name>
    <dbReference type="NCBI Taxonomy" id="89957"/>
    <lineage>
        <taxon>Eukaryota</taxon>
        <taxon>Sar</taxon>
        <taxon>Alveolata</taxon>
        <taxon>Dinophyceae</taxon>
        <taxon>Suessiales</taxon>
        <taxon>Suessiaceae</taxon>
        <taxon>Polarella</taxon>
    </lineage>
</organism>
<dbReference type="AlphaFoldDB" id="A0A813H7S2"/>
<dbReference type="Proteomes" id="UP000626109">
    <property type="component" value="Unassembled WGS sequence"/>
</dbReference>
<name>A0A813H7S2_POLGL</name>
<evidence type="ECO:0000313" key="2">
    <source>
        <dbReference type="Proteomes" id="UP000626109"/>
    </source>
</evidence>